<keyword evidence="3" id="KW-1185">Reference proteome</keyword>
<dbReference type="AlphaFoldDB" id="A0A0C3QHB2"/>
<sequence>MPWNLNPTLELTTEILLRGYGRFGGEGVRLEGVSESTDMDGGEGDRQERVGGSEILGVKEPRALGAIHYGNKPRIVRTRKGMQSTEDESSRSAPTAETLEFFIIGFKSLGTLAGERGAGVQTHADSVEARSLAYNSAALYSNKSTAHQVMNSGSNVGQPPTEAGVSPLRRRQTTQSQTSNASFYKRFKDARSVAISILEDTDWPPRSQAAARDLLQAIKHSPYTQNISENTVDIPEDLREAVEQFTRVLQDVSTKLEKVAFKYGIRRRGVRERIKYFLAMLRGGRCTQILETCEDDVSKASPSVRAGHGSTASNDGAERGATVATVEASLAIPPTEETADALELSAKEPAAAQGFALAPTSDPRPKDDEPTVARPKGTGRRKALEIAQKAIAIGAERN</sequence>
<proteinExistence type="predicted"/>
<dbReference type="OrthoDB" id="10534526at2759"/>
<dbReference type="Proteomes" id="UP000054248">
    <property type="component" value="Unassembled WGS sequence"/>
</dbReference>
<organism evidence="2 3">
    <name type="scientific">Tulasnella calospora MUT 4182</name>
    <dbReference type="NCBI Taxonomy" id="1051891"/>
    <lineage>
        <taxon>Eukaryota</taxon>
        <taxon>Fungi</taxon>
        <taxon>Dikarya</taxon>
        <taxon>Basidiomycota</taxon>
        <taxon>Agaricomycotina</taxon>
        <taxon>Agaricomycetes</taxon>
        <taxon>Cantharellales</taxon>
        <taxon>Tulasnellaceae</taxon>
        <taxon>Tulasnella</taxon>
    </lineage>
</organism>
<feature type="region of interest" description="Disordered" evidence="1">
    <location>
        <begin position="300"/>
        <end position="320"/>
    </location>
</feature>
<feature type="region of interest" description="Disordered" evidence="1">
    <location>
        <begin position="154"/>
        <end position="180"/>
    </location>
</feature>
<evidence type="ECO:0000256" key="1">
    <source>
        <dbReference type="SAM" id="MobiDB-lite"/>
    </source>
</evidence>
<dbReference type="HOGENOM" id="CLU_692970_0_0_1"/>
<reference evidence="2 3" key="1">
    <citation type="submission" date="2014-04" db="EMBL/GenBank/DDBJ databases">
        <authorList>
            <consortium name="DOE Joint Genome Institute"/>
            <person name="Kuo A."/>
            <person name="Girlanda M."/>
            <person name="Perotto S."/>
            <person name="Kohler A."/>
            <person name="Nagy L.G."/>
            <person name="Floudas D."/>
            <person name="Copeland A."/>
            <person name="Barry K.W."/>
            <person name="Cichocki N."/>
            <person name="Veneault-Fourrey C."/>
            <person name="LaButti K."/>
            <person name="Lindquist E.A."/>
            <person name="Lipzen A."/>
            <person name="Lundell T."/>
            <person name="Morin E."/>
            <person name="Murat C."/>
            <person name="Sun H."/>
            <person name="Tunlid A."/>
            <person name="Henrissat B."/>
            <person name="Grigoriev I.V."/>
            <person name="Hibbett D.S."/>
            <person name="Martin F."/>
            <person name="Nordberg H.P."/>
            <person name="Cantor M.N."/>
            <person name="Hua S.X."/>
        </authorList>
    </citation>
    <scope>NUCLEOTIDE SEQUENCE [LARGE SCALE GENOMIC DNA]</scope>
    <source>
        <strain evidence="2 3">MUT 4182</strain>
    </source>
</reference>
<protein>
    <submittedName>
        <fullName evidence="2">Uncharacterized protein</fullName>
    </submittedName>
</protein>
<gene>
    <name evidence="2" type="ORF">M407DRAFT_8575</name>
</gene>
<name>A0A0C3QHB2_9AGAM</name>
<accession>A0A0C3QHB2</accession>
<evidence type="ECO:0000313" key="3">
    <source>
        <dbReference type="Proteomes" id="UP000054248"/>
    </source>
</evidence>
<dbReference type="EMBL" id="KN823048">
    <property type="protein sequence ID" value="KIO25104.1"/>
    <property type="molecule type" value="Genomic_DNA"/>
</dbReference>
<evidence type="ECO:0000313" key="2">
    <source>
        <dbReference type="EMBL" id="KIO25104.1"/>
    </source>
</evidence>
<feature type="region of interest" description="Disordered" evidence="1">
    <location>
        <begin position="352"/>
        <end position="382"/>
    </location>
</feature>
<reference evidence="3" key="2">
    <citation type="submission" date="2015-01" db="EMBL/GenBank/DDBJ databases">
        <title>Evolutionary Origins and Diversification of the Mycorrhizal Mutualists.</title>
        <authorList>
            <consortium name="DOE Joint Genome Institute"/>
            <consortium name="Mycorrhizal Genomics Consortium"/>
            <person name="Kohler A."/>
            <person name="Kuo A."/>
            <person name="Nagy L.G."/>
            <person name="Floudas D."/>
            <person name="Copeland A."/>
            <person name="Barry K.W."/>
            <person name="Cichocki N."/>
            <person name="Veneault-Fourrey C."/>
            <person name="LaButti K."/>
            <person name="Lindquist E.A."/>
            <person name="Lipzen A."/>
            <person name="Lundell T."/>
            <person name="Morin E."/>
            <person name="Murat C."/>
            <person name="Riley R."/>
            <person name="Ohm R."/>
            <person name="Sun H."/>
            <person name="Tunlid A."/>
            <person name="Henrissat B."/>
            <person name="Grigoriev I.V."/>
            <person name="Hibbett D.S."/>
            <person name="Martin F."/>
        </authorList>
    </citation>
    <scope>NUCLEOTIDE SEQUENCE [LARGE SCALE GENOMIC DNA]</scope>
    <source>
        <strain evidence="3">MUT 4182</strain>
    </source>
</reference>